<dbReference type="Proteomes" id="UP001205998">
    <property type="component" value="Unassembled WGS sequence"/>
</dbReference>
<proteinExistence type="predicted"/>
<evidence type="ECO:0000313" key="1">
    <source>
        <dbReference type="EMBL" id="KAI5613395.1"/>
    </source>
</evidence>
<reference evidence="1" key="1">
    <citation type="submission" date="2018-07" db="EMBL/GenBank/DDBJ databases">
        <title>Comparative genomics of catfishes provides insights into carnivory and benthic adaptation.</title>
        <authorList>
            <person name="Zhang Y."/>
            <person name="Wang D."/>
            <person name="Peng Z."/>
            <person name="Zheng S."/>
            <person name="Shao F."/>
            <person name="Tao W."/>
        </authorList>
    </citation>
    <scope>NUCLEOTIDE SEQUENCE</scope>
    <source>
        <strain evidence="1">Chongqing</strain>
    </source>
</reference>
<feature type="non-terminal residue" evidence="1">
    <location>
        <position position="1"/>
    </location>
</feature>
<dbReference type="EMBL" id="MU563133">
    <property type="protein sequence ID" value="KAI5613395.1"/>
    <property type="molecule type" value="Genomic_DNA"/>
</dbReference>
<gene>
    <name evidence="1" type="ORF">C0J50_11370</name>
</gene>
<dbReference type="AlphaFoldDB" id="A0AAD5AC88"/>
<sequence>FIHRHDEAFSTEPLKNTGRGPPLGFYHVQNITVDVTKSFVEYIKTQPIVFEVFGHYQKQPFPPLCKDLISPLRPSRLPATKLSAMARSSAGPCHSKYDLMVFFEI</sequence>
<protein>
    <submittedName>
        <fullName evidence="1">Kinesin-like protein KIF1A isoform X5</fullName>
    </submittedName>
</protein>
<accession>A0AAD5AC88</accession>
<name>A0AAD5AC88_SILAS</name>
<comment type="caution">
    <text evidence="1">The sequence shown here is derived from an EMBL/GenBank/DDBJ whole genome shotgun (WGS) entry which is preliminary data.</text>
</comment>
<evidence type="ECO:0000313" key="2">
    <source>
        <dbReference type="Proteomes" id="UP001205998"/>
    </source>
</evidence>
<feature type="non-terminal residue" evidence="1">
    <location>
        <position position="105"/>
    </location>
</feature>
<organism evidence="1 2">
    <name type="scientific">Silurus asotus</name>
    <name type="common">Amur catfish</name>
    <name type="synonym">Parasilurus asotus</name>
    <dbReference type="NCBI Taxonomy" id="30991"/>
    <lineage>
        <taxon>Eukaryota</taxon>
        <taxon>Metazoa</taxon>
        <taxon>Chordata</taxon>
        <taxon>Craniata</taxon>
        <taxon>Vertebrata</taxon>
        <taxon>Euteleostomi</taxon>
        <taxon>Actinopterygii</taxon>
        <taxon>Neopterygii</taxon>
        <taxon>Teleostei</taxon>
        <taxon>Ostariophysi</taxon>
        <taxon>Siluriformes</taxon>
        <taxon>Siluridae</taxon>
        <taxon>Silurus</taxon>
    </lineage>
</organism>
<keyword evidence="2" id="KW-1185">Reference proteome</keyword>